<reference evidence="1" key="2">
    <citation type="journal article" date="2022" name="New Phytol.">
        <title>Evolutionary transition to the ectomycorrhizal habit in the genomes of a hyperdiverse lineage of mushroom-forming fungi.</title>
        <authorList>
            <person name="Looney B."/>
            <person name="Miyauchi S."/>
            <person name="Morin E."/>
            <person name="Drula E."/>
            <person name="Courty P.E."/>
            <person name="Kohler A."/>
            <person name="Kuo A."/>
            <person name="LaButti K."/>
            <person name="Pangilinan J."/>
            <person name="Lipzen A."/>
            <person name="Riley R."/>
            <person name="Andreopoulos W."/>
            <person name="He G."/>
            <person name="Johnson J."/>
            <person name="Nolan M."/>
            <person name="Tritt A."/>
            <person name="Barry K.W."/>
            <person name="Grigoriev I.V."/>
            <person name="Nagy L.G."/>
            <person name="Hibbett D."/>
            <person name="Henrissat B."/>
            <person name="Matheny P.B."/>
            <person name="Labbe J."/>
            <person name="Martin F.M."/>
        </authorList>
    </citation>
    <scope>NUCLEOTIDE SEQUENCE</scope>
    <source>
        <strain evidence="1">HHB10654</strain>
    </source>
</reference>
<sequence length="179" mass="20130">MTIASGSKWHCKHCFKSFGRKGDLTRHERLHSGIKDHLCTTCGKRFAQFTALKTHQNTHTRAKPYKCGLFACKASFGDPSSCARHRKETHGGVPSYKCPVSGCSSSIKRRAAFKNHLKKHGLDPSTILSESVERCINQPSALPNQFIPMKEEEQMTLYTLDEHYEVKPALTMPMTYCGL</sequence>
<keyword evidence="2" id="KW-1185">Reference proteome</keyword>
<protein>
    <submittedName>
        <fullName evidence="1">Uncharacterized protein</fullName>
    </submittedName>
</protein>
<evidence type="ECO:0000313" key="2">
    <source>
        <dbReference type="Proteomes" id="UP000814140"/>
    </source>
</evidence>
<organism evidence="1 2">
    <name type="scientific">Artomyces pyxidatus</name>
    <dbReference type="NCBI Taxonomy" id="48021"/>
    <lineage>
        <taxon>Eukaryota</taxon>
        <taxon>Fungi</taxon>
        <taxon>Dikarya</taxon>
        <taxon>Basidiomycota</taxon>
        <taxon>Agaricomycotina</taxon>
        <taxon>Agaricomycetes</taxon>
        <taxon>Russulales</taxon>
        <taxon>Auriscalpiaceae</taxon>
        <taxon>Artomyces</taxon>
    </lineage>
</organism>
<dbReference type="Proteomes" id="UP000814140">
    <property type="component" value="Unassembled WGS sequence"/>
</dbReference>
<name>A0ACB8TJD5_9AGAM</name>
<comment type="caution">
    <text evidence="1">The sequence shown here is derived from an EMBL/GenBank/DDBJ whole genome shotgun (WGS) entry which is preliminary data.</text>
</comment>
<gene>
    <name evidence="1" type="ORF">BV25DRAFT_1817432</name>
</gene>
<accession>A0ACB8TJD5</accession>
<proteinExistence type="predicted"/>
<evidence type="ECO:0000313" key="1">
    <source>
        <dbReference type="EMBL" id="KAI0068568.1"/>
    </source>
</evidence>
<reference evidence="1" key="1">
    <citation type="submission" date="2021-03" db="EMBL/GenBank/DDBJ databases">
        <authorList>
            <consortium name="DOE Joint Genome Institute"/>
            <person name="Ahrendt S."/>
            <person name="Looney B.P."/>
            <person name="Miyauchi S."/>
            <person name="Morin E."/>
            <person name="Drula E."/>
            <person name="Courty P.E."/>
            <person name="Chicoki N."/>
            <person name="Fauchery L."/>
            <person name="Kohler A."/>
            <person name="Kuo A."/>
            <person name="Labutti K."/>
            <person name="Pangilinan J."/>
            <person name="Lipzen A."/>
            <person name="Riley R."/>
            <person name="Andreopoulos W."/>
            <person name="He G."/>
            <person name="Johnson J."/>
            <person name="Barry K.W."/>
            <person name="Grigoriev I.V."/>
            <person name="Nagy L."/>
            <person name="Hibbett D."/>
            <person name="Henrissat B."/>
            <person name="Matheny P.B."/>
            <person name="Labbe J."/>
            <person name="Martin F."/>
        </authorList>
    </citation>
    <scope>NUCLEOTIDE SEQUENCE</scope>
    <source>
        <strain evidence="1">HHB10654</strain>
    </source>
</reference>
<dbReference type="EMBL" id="MU277187">
    <property type="protein sequence ID" value="KAI0068568.1"/>
    <property type="molecule type" value="Genomic_DNA"/>
</dbReference>